<dbReference type="Proteomes" id="UP000014760">
    <property type="component" value="Unassembled WGS sequence"/>
</dbReference>
<dbReference type="EMBL" id="AMQN01013620">
    <property type="status" value="NOT_ANNOTATED_CDS"/>
    <property type="molecule type" value="Genomic_DNA"/>
</dbReference>
<name>R7TDI4_CAPTE</name>
<reference evidence="2" key="3">
    <citation type="submission" date="2015-06" db="UniProtKB">
        <authorList>
            <consortium name="EnsemblMetazoa"/>
        </authorList>
    </citation>
    <scope>IDENTIFICATION</scope>
</reference>
<dbReference type="EnsemblMetazoa" id="CapteT205422">
    <property type="protein sequence ID" value="CapteP205422"/>
    <property type="gene ID" value="CapteG205422"/>
</dbReference>
<evidence type="ECO:0000313" key="1">
    <source>
        <dbReference type="EMBL" id="ELT91779.1"/>
    </source>
</evidence>
<gene>
    <name evidence="1" type="ORF">CAPTEDRAFT_205422</name>
</gene>
<dbReference type="HOGENOM" id="CLU_1733232_0_0_1"/>
<evidence type="ECO:0000313" key="3">
    <source>
        <dbReference type="Proteomes" id="UP000014760"/>
    </source>
</evidence>
<protein>
    <submittedName>
        <fullName evidence="1 2">Uncharacterized protein</fullName>
    </submittedName>
</protein>
<proteinExistence type="predicted"/>
<evidence type="ECO:0000313" key="2">
    <source>
        <dbReference type="EnsemblMetazoa" id="CapteP205422"/>
    </source>
</evidence>
<dbReference type="AlphaFoldDB" id="R7TDI4"/>
<dbReference type="EMBL" id="KB310348">
    <property type="protein sequence ID" value="ELT91779.1"/>
    <property type="molecule type" value="Genomic_DNA"/>
</dbReference>
<reference evidence="1 3" key="2">
    <citation type="journal article" date="2013" name="Nature">
        <title>Insights into bilaterian evolution from three spiralian genomes.</title>
        <authorList>
            <person name="Simakov O."/>
            <person name="Marletaz F."/>
            <person name="Cho S.J."/>
            <person name="Edsinger-Gonzales E."/>
            <person name="Havlak P."/>
            <person name="Hellsten U."/>
            <person name="Kuo D.H."/>
            <person name="Larsson T."/>
            <person name="Lv J."/>
            <person name="Arendt D."/>
            <person name="Savage R."/>
            <person name="Osoegawa K."/>
            <person name="de Jong P."/>
            <person name="Grimwood J."/>
            <person name="Chapman J.A."/>
            <person name="Shapiro H."/>
            <person name="Aerts A."/>
            <person name="Otillar R.P."/>
            <person name="Terry A.Y."/>
            <person name="Boore J.L."/>
            <person name="Grigoriev I.V."/>
            <person name="Lindberg D.R."/>
            <person name="Seaver E.C."/>
            <person name="Weisblat D.A."/>
            <person name="Putnam N.H."/>
            <person name="Rokhsar D.S."/>
        </authorList>
    </citation>
    <scope>NUCLEOTIDE SEQUENCE</scope>
    <source>
        <strain evidence="1 3">I ESC-2004</strain>
    </source>
</reference>
<reference evidence="3" key="1">
    <citation type="submission" date="2012-12" db="EMBL/GenBank/DDBJ databases">
        <authorList>
            <person name="Hellsten U."/>
            <person name="Grimwood J."/>
            <person name="Chapman J.A."/>
            <person name="Shapiro H."/>
            <person name="Aerts A."/>
            <person name="Otillar R.P."/>
            <person name="Terry A.Y."/>
            <person name="Boore J.L."/>
            <person name="Simakov O."/>
            <person name="Marletaz F."/>
            <person name="Cho S.-J."/>
            <person name="Edsinger-Gonzales E."/>
            <person name="Havlak P."/>
            <person name="Kuo D.-H."/>
            <person name="Larsson T."/>
            <person name="Lv J."/>
            <person name="Arendt D."/>
            <person name="Savage R."/>
            <person name="Osoegawa K."/>
            <person name="de Jong P."/>
            <person name="Lindberg D.R."/>
            <person name="Seaver E.C."/>
            <person name="Weisblat D.A."/>
            <person name="Putnam N.H."/>
            <person name="Grigoriev I.V."/>
            <person name="Rokhsar D.S."/>
        </authorList>
    </citation>
    <scope>NUCLEOTIDE SEQUENCE</scope>
    <source>
        <strain evidence="3">I ESC-2004</strain>
    </source>
</reference>
<keyword evidence="3" id="KW-1185">Reference proteome</keyword>
<organism evidence="1">
    <name type="scientific">Capitella teleta</name>
    <name type="common">Polychaete worm</name>
    <dbReference type="NCBI Taxonomy" id="283909"/>
    <lineage>
        <taxon>Eukaryota</taxon>
        <taxon>Metazoa</taxon>
        <taxon>Spiralia</taxon>
        <taxon>Lophotrochozoa</taxon>
        <taxon>Annelida</taxon>
        <taxon>Polychaeta</taxon>
        <taxon>Sedentaria</taxon>
        <taxon>Scolecida</taxon>
        <taxon>Capitellidae</taxon>
        <taxon>Capitella</taxon>
    </lineage>
</organism>
<sequence>MDPSQRWQYYDIPFCEAVQTNGSIRLLDHNVPIDLLSDDDLNTCQVLSSQSANDYKFTWALVSGWSKIKIDMHYLNFLAISRRRNVVADINIDKGQKCNSGLLKLCQSVNAVCSFECQCRIRMSVNSCNVVSLRIVSGLKDFHLCEIKAWY</sequence>
<accession>R7TDI4</accession>